<dbReference type="EMBL" id="AAALRN010000007">
    <property type="protein sequence ID" value="EAD1186107.1"/>
    <property type="molecule type" value="Genomic_DNA"/>
</dbReference>
<accession>A0A823DH80</accession>
<gene>
    <name evidence="1" type="ORF">QD52_13550</name>
</gene>
<evidence type="ECO:0008006" key="3">
    <source>
        <dbReference type="Google" id="ProtNLM"/>
    </source>
</evidence>
<comment type="caution">
    <text evidence="1">The sequence shown here is derived from an EMBL/GenBank/DDBJ whole genome shotgun (WGS) entry which is preliminary data.</text>
</comment>
<name>A0A823DH80_LISMN</name>
<sequence length="115" mass="13281">MAKRRGTKIALITDYNEEKDEFERKEYKIPFIKGRMLEKALELQEEIEAGLTEKAIFYRLIDFVVDDVFNGAFTKDDLLDGLIIDEIMDVLQGIFYDALGVDKKQVASEKIKKGK</sequence>
<protein>
    <recommendedName>
        <fullName evidence="3">Phage protein</fullName>
    </recommendedName>
</protein>
<dbReference type="Pfam" id="PF23857">
    <property type="entry name" value="Phage_TAC_19"/>
    <property type="match status" value="1"/>
</dbReference>
<reference evidence="1 2" key="1">
    <citation type="submission" date="2018-06" db="EMBL/GenBank/DDBJ databases">
        <authorList>
            <consortium name="GenomeTrakr: Next Generation Sequencing Network for Food Pathogen Tracability"/>
        </authorList>
    </citation>
    <scope>NUCLEOTIDE SEQUENCE [LARGE SCALE GENOMIC DNA]</scope>
    <source>
        <strain evidence="1 2">FDA00008584</strain>
    </source>
</reference>
<dbReference type="InterPro" id="IPR057006">
    <property type="entry name" value="Phage_TAC_19"/>
</dbReference>
<dbReference type="Proteomes" id="UP000403352">
    <property type="component" value="Unassembled WGS sequence"/>
</dbReference>
<evidence type="ECO:0000313" key="1">
    <source>
        <dbReference type="EMBL" id="EAD1186107.1"/>
    </source>
</evidence>
<dbReference type="AlphaFoldDB" id="A0A823DH80"/>
<organism evidence="1 2">
    <name type="scientific">Listeria monocytogenes</name>
    <dbReference type="NCBI Taxonomy" id="1639"/>
    <lineage>
        <taxon>Bacteria</taxon>
        <taxon>Bacillati</taxon>
        <taxon>Bacillota</taxon>
        <taxon>Bacilli</taxon>
        <taxon>Bacillales</taxon>
        <taxon>Listeriaceae</taxon>
        <taxon>Listeria</taxon>
    </lineage>
</organism>
<dbReference type="NCBIfam" id="NF047360">
    <property type="entry name" value="tail_chap_PVL"/>
    <property type="match status" value="1"/>
</dbReference>
<proteinExistence type="predicted"/>
<evidence type="ECO:0000313" key="2">
    <source>
        <dbReference type="Proteomes" id="UP000403352"/>
    </source>
</evidence>